<evidence type="ECO:0000259" key="4">
    <source>
        <dbReference type="Pfam" id="PF05116"/>
    </source>
</evidence>
<keyword evidence="2 5" id="KW-0378">Hydrolase</keyword>
<accession>A0A5B0X8R6</accession>
<dbReference type="InterPro" id="IPR023214">
    <property type="entry name" value="HAD_sf"/>
</dbReference>
<evidence type="ECO:0000256" key="2">
    <source>
        <dbReference type="ARBA" id="ARBA00022801"/>
    </source>
</evidence>
<dbReference type="NCBIfam" id="TIGR01484">
    <property type="entry name" value="HAD-SF-IIB"/>
    <property type="match status" value="1"/>
</dbReference>
<evidence type="ECO:0000313" key="6">
    <source>
        <dbReference type="Proteomes" id="UP000323708"/>
    </source>
</evidence>
<dbReference type="Gene3D" id="3.40.50.1000">
    <property type="entry name" value="HAD superfamily/HAD-like"/>
    <property type="match status" value="1"/>
</dbReference>
<dbReference type="SFLD" id="SFLDG01142">
    <property type="entry name" value="C2.B.2:_Mannosyl-3-phosphoglyc"/>
    <property type="match status" value="1"/>
</dbReference>
<dbReference type="RefSeq" id="WP_149610027.1">
    <property type="nucleotide sequence ID" value="NZ_VTUX01000001.1"/>
</dbReference>
<evidence type="ECO:0000256" key="1">
    <source>
        <dbReference type="ARBA" id="ARBA00022723"/>
    </source>
</evidence>
<reference evidence="5 6" key="1">
    <citation type="submission" date="2019-09" db="EMBL/GenBank/DDBJ databases">
        <authorList>
            <person name="Chen X.-Y."/>
        </authorList>
    </citation>
    <scope>NUCLEOTIDE SEQUENCE [LARGE SCALE GENOMIC DNA]</scope>
    <source>
        <strain evidence="5 6">NY5</strain>
    </source>
</reference>
<dbReference type="InterPro" id="IPR006380">
    <property type="entry name" value="SPP-like_dom"/>
</dbReference>
<dbReference type="InterPro" id="IPR036412">
    <property type="entry name" value="HAD-like_sf"/>
</dbReference>
<comment type="caution">
    <text evidence="5">The sequence shown here is derived from an EMBL/GenBank/DDBJ whole genome shotgun (WGS) entry which is preliminary data.</text>
</comment>
<keyword evidence="6" id="KW-1185">Reference proteome</keyword>
<organism evidence="5 6">
    <name type="scientific">Pseudohalioglobus sediminis</name>
    <dbReference type="NCBI Taxonomy" id="2606449"/>
    <lineage>
        <taxon>Bacteria</taxon>
        <taxon>Pseudomonadati</taxon>
        <taxon>Pseudomonadota</taxon>
        <taxon>Gammaproteobacteria</taxon>
        <taxon>Cellvibrionales</taxon>
        <taxon>Halieaceae</taxon>
        <taxon>Pseudohalioglobus</taxon>
    </lineage>
</organism>
<dbReference type="NCBIfam" id="TIGR01486">
    <property type="entry name" value="HAD-SF-IIB-MPGP"/>
    <property type="match status" value="1"/>
</dbReference>
<keyword evidence="3" id="KW-0460">Magnesium</keyword>
<dbReference type="AlphaFoldDB" id="A0A5B0X8R6"/>
<dbReference type="SFLD" id="SFLDS00003">
    <property type="entry name" value="Haloacid_Dehalogenase"/>
    <property type="match status" value="1"/>
</dbReference>
<dbReference type="Pfam" id="PF05116">
    <property type="entry name" value="S6PP"/>
    <property type="match status" value="1"/>
</dbReference>
<dbReference type="SUPFAM" id="SSF56784">
    <property type="entry name" value="HAD-like"/>
    <property type="match status" value="1"/>
</dbReference>
<dbReference type="GO" id="GO:0000287">
    <property type="term" value="F:magnesium ion binding"/>
    <property type="evidence" value="ECO:0007669"/>
    <property type="project" value="TreeGrafter"/>
</dbReference>
<dbReference type="GO" id="GO:0050531">
    <property type="term" value="F:mannosyl-3-phosphoglycerate phosphatase activity"/>
    <property type="evidence" value="ECO:0007669"/>
    <property type="project" value="InterPro"/>
</dbReference>
<evidence type="ECO:0000256" key="3">
    <source>
        <dbReference type="ARBA" id="ARBA00022842"/>
    </source>
</evidence>
<gene>
    <name evidence="5" type="ORF">F0M18_03790</name>
</gene>
<dbReference type="PANTHER" id="PTHR10000:SF8">
    <property type="entry name" value="HAD SUPERFAMILY HYDROLASE-LIKE, TYPE 3"/>
    <property type="match status" value="1"/>
</dbReference>
<dbReference type="PANTHER" id="PTHR10000">
    <property type="entry name" value="PHOSPHOSERINE PHOSPHATASE"/>
    <property type="match status" value="1"/>
</dbReference>
<dbReference type="GO" id="GO:0005829">
    <property type="term" value="C:cytosol"/>
    <property type="evidence" value="ECO:0007669"/>
    <property type="project" value="TreeGrafter"/>
</dbReference>
<dbReference type="InterPro" id="IPR006379">
    <property type="entry name" value="HAD-SF_hydro_IIB"/>
</dbReference>
<dbReference type="EMBL" id="VTUX01000001">
    <property type="protein sequence ID" value="KAA1194559.1"/>
    <property type="molecule type" value="Genomic_DNA"/>
</dbReference>
<evidence type="ECO:0000313" key="5">
    <source>
        <dbReference type="EMBL" id="KAA1194559.1"/>
    </source>
</evidence>
<feature type="domain" description="Sucrose phosphatase-like" evidence="4">
    <location>
        <begin position="188"/>
        <end position="271"/>
    </location>
</feature>
<sequence length="284" mass="30908">MSATRGRLVFTDLDGSLLDHHTYSFAPAMELLAELDAAAVPVIANSSKTRVEIESIRADLGNGHPFIVENGAAVFIPRGYFSAAPPGTISRGDYWVYEMSGGRQRWLDALQHLQARFAGEFDHFYRAGPEGIMSMTGLDAAAAELANQREYSEPVQWLGEAARKQAFVAALEALGARTLQGGRFLTVAGECDKGRALAWLRNVYRAAWGVEEVVDIAAGDSGNDVAMLEAAGTALLIRSPVHDYPVLQRSDHVLRSTQCGPDGWVEGIRQWLAVTATDNHEHRT</sequence>
<protein>
    <submittedName>
        <fullName evidence="5">HAD-IIB family hydrolase</fullName>
    </submittedName>
</protein>
<dbReference type="InterPro" id="IPR006381">
    <property type="entry name" value="HAD-SF-IIB-MPGP"/>
</dbReference>
<keyword evidence="1" id="KW-0479">Metal-binding</keyword>
<dbReference type="Proteomes" id="UP000323708">
    <property type="component" value="Unassembled WGS sequence"/>
</dbReference>
<dbReference type="GO" id="GO:0051479">
    <property type="term" value="P:mannosylglycerate biosynthetic process"/>
    <property type="evidence" value="ECO:0007669"/>
    <property type="project" value="InterPro"/>
</dbReference>
<proteinExistence type="predicted"/>
<name>A0A5B0X8R6_9GAMM</name>
<dbReference type="Gene3D" id="3.30.980.20">
    <property type="entry name" value="Putative mannosyl-3-phosphoglycerate phosphatase, domain 2"/>
    <property type="match status" value="1"/>
</dbReference>
<dbReference type="SFLD" id="SFLDG01140">
    <property type="entry name" value="C2.B:_Phosphomannomutase_and_P"/>
    <property type="match status" value="1"/>
</dbReference>